<dbReference type="EMBL" id="CM037630">
    <property type="protein sequence ID" value="KAH7987660.1"/>
    <property type="molecule type" value="Genomic_DNA"/>
</dbReference>
<evidence type="ECO:0000313" key="2">
    <source>
        <dbReference type="Proteomes" id="UP000827872"/>
    </source>
</evidence>
<gene>
    <name evidence="1" type="ORF">K3G42_008936</name>
</gene>
<protein>
    <submittedName>
        <fullName evidence="1">Uncharacterized protein</fullName>
    </submittedName>
</protein>
<name>A0ACB8E5K6_9SAUR</name>
<comment type="caution">
    <text evidence="1">The sequence shown here is derived from an EMBL/GenBank/DDBJ whole genome shotgun (WGS) entry which is preliminary data.</text>
</comment>
<sequence length="85" mass="9619">MEKVEVWRWSSAGQQNTHVGKAQESSQRSPSEPADTSGAPVELQGWVQFIREAWGPMQKALDKEKRAYKEQADKKRRPLPLAIGD</sequence>
<accession>A0ACB8E5K6</accession>
<reference evidence="1" key="1">
    <citation type="submission" date="2021-08" db="EMBL/GenBank/DDBJ databases">
        <title>The first chromosome-level gecko genome reveals the dynamic sex chromosomes of Neotropical dwarf geckos (Sphaerodactylidae: Sphaerodactylus).</title>
        <authorList>
            <person name="Pinto B.J."/>
            <person name="Keating S.E."/>
            <person name="Gamble T."/>
        </authorList>
    </citation>
    <scope>NUCLEOTIDE SEQUENCE</scope>
    <source>
        <strain evidence="1">TG3544</strain>
    </source>
</reference>
<organism evidence="1 2">
    <name type="scientific">Sphaerodactylus townsendi</name>
    <dbReference type="NCBI Taxonomy" id="933632"/>
    <lineage>
        <taxon>Eukaryota</taxon>
        <taxon>Metazoa</taxon>
        <taxon>Chordata</taxon>
        <taxon>Craniata</taxon>
        <taxon>Vertebrata</taxon>
        <taxon>Euteleostomi</taxon>
        <taxon>Lepidosauria</taxon>
        <taxon>Squamata</taxon>
        <taxon>Bifurcata</taxon>
        <taxon>Gekkota</taxon>
        <taxon>Sphaerodactylidae</taxon>
        <taxon>Sphaerodactylus</taxon>
    </lineage>
</organism>
<dbReference type="Proteomes" id="UP000827872">
    <property type="component" value="Linkage Group LG17"/>
</dbReference>
<evidence type="ECO:0000313" key="1">
    <source>
        <dbReference type="EMBL" id="KAH7987660.1"/>
    </source>
</evidence>
<keyword evidence="2" id="KW-1185">Reference proteome</keyword>
<proteinExistence type="predicted"/>